<name>A0A9D3VWU4_9ROSI</name>
<organism evidence="2 3">
    <name type="scientific">Gossypium stocksii</name>
    <dbReference type="NCBI Taxonomy" id="47602"/>
    <lineage>
        <taxon>Eukaryota</taxon>
        <taxon>Viridiplantae</taxon>
        <taxon>Streptophyta</taxon>
        <taxon>Embryophyta</taxon>
        <taxon>Tracheophyta</taxon>
        <taxon>Spermatophyta</taxon>
        <taxon>Magnoliopsida</taxon>
        <taxon>eudicotyledons</taxon>
        <taxon>Gunneridae</taxon>
        <taxon>Pentapetalae</taxon>
        <taxon>rosids</taxon>
        <taxon>malvids</taxon>
        <taxon>Malvales</taxon>
        <taxon>Malvaceae</taxon>
        <taxon>Malvoideae</taxon>
        <taxon>Gossypium</taxon>
    </lineage>
</organism>
<keyword evidence="3" id="KW-1185">Reference proteome</keyword>
<reference evidence="2 3" key="1">
    <citation type="journal article" date="2021" name="Plant Biotechnol. J.">
        <title>Multi-omics assisted identification of the key and species-specific regulatory components of drought-tolerant mechanisms in Gossypium stocksii.</title>
        <authorList>
            <person name="Yu D."/>
            <person name="Ke L."/>
            <person name="Zhang D."/>
            <person name="Wu Y."/>
            <person name="Sun Y."/>
            <person name="Mei J."/>
            <person name="Sun J."/>
            <person name="Sun Y."/>
        </authorList>
    </citation>
    <scope>NUCLEOTIDE SEQUENCE [LARGE SCALE GENOMIC DNA]</scope>
    <source>
        <strain evidence="3">cv. E1</strain>
        <tissue evidence="2">Leaf</tissue>
    </source>
</reference>
<accession>A0A9D3VWU4</accession>
<gene>
    <name evidence="2" type="ORF">J1N35_014807</name>
</gene>
<feature type="region of interest" description="Disordered" evidence="1">
    <location>
        <begin position="28"/>
        <end position="55"/>
    </location>
</feature>
<dbReference type="Proteomes" id="UP000828251">
    <property type="component" value="Unassembled WGS sequence"/>
</dbReference>
<dbReference type="AlphaFoldDB" id="A0A9D3VWU4"/>
<sequence length="96" mass="9925">MGFELDGEEILGVVGGDSARLSISEGLSNSMSSKGTSMVASSSCSEEGLGRVPTGDRLVAPTPRFKLHKVSAVWDFSPGCGRVAAPVTRPNEQGTN</sequence>
<proteinExistence type="predicted"/>
<evidence type="ECO:0000313" key="2">
    <source>
        <dbReference type="EMBL" id="KAH1097886.1"/>
    </source>
</evidence>
<evidence type="ECO:0000256" key="1">
    <source>
        <dbReference type="SAM" id="MobiDB-lite"/>
    </source>
</evidence>
<protein>
    <submittedName>
        <fullName evidence="2">Uncharacterized protein</fullName>
    </submittedName>
</protein>
<evidence type="ECO:0000313" key="3">
    <source>
        <dbReference type="Proteomes" id="UP000828251"/>
    </source>
</evidence>
<dbReference type="EMBL" id="JAIQCV010000005">
    <property type="protein sequence ID" value="KAH1097886.1"/>
    <property type="molecule type" value="Genomic_DNA"/>
</dbReference>
<comment type="caution">
    <text evidence="2">The sequence shown here is derived from an EMBL/GenBank/DDBJ whole genome shotgun (WGS) entry which is preliminary data.</text>
</comment>
<feature type="compositionally biased region" description="Polar residues" evidence="1">
    <location>
        <begin position="28"/>
        <end position="45"/>
    </location>
</feature>